<dbReference type="InterPro" id="IPR019734">
    <property type="entry name" value="TPR_rpt"/>
</dbReference>
<feature type="compositionally biased region" description="Polar residues" evidence="3">
    <location>
        <begin position="811"/>
        <end position="825"/>
    </location>
</feature>
<sequence>MYTDLVGNSSRKSKNPLANVAIISEPNPAAFGVTNLSDISHLGLSATFHPVQDGYLLPDIMAPKPQHPPGFNSAAEVDATLGVQSPDMAVSSDQLANDFGNFNLNDQSQYSSYHFEESNHNGYGEPYQNPPASKYISPYDSYGQSYHQHQPPPVPPYTPIEGQNQSQAPNSHIPERYRQPLPLPTHQNPGFHGPEQQYIPEEYPSASASPFVPLSPYDQQNSRPQYQQYDHEQDNYHHYRHQPQQQQQQPATDTSYQDHFYSQNYTPQFVDYGQQTYGSADLPESQQNNSDGHQAKHPQQQIEQMLATPNREYQQYHESTPPKHNEQQEVQQSPPKNDENQKEAKVPQVSLSLASTTEHALEHDRLRKPYQGLDSGVSSEAIASPEFPRKSPSPRPPSLKVDEFEEAVHTTSRPTPSDRRTSSTLESPQVQTSRSKSPLKVDFIPEHGFPNIEDAPHTIPPSFQMRVRQLRAKMDRVLVCEDQSQQLDWALSVVDLRKTCENLFDRDNQLMISTADNVILHLKQFDVPKLLYYLGMWSEKGEMDMEQDPYRAYGFYERAAEGGYTRAWYRMGIIHETQKNYNYAVDAFKQGIEENDAGCCYALGVIYLKGLDGQEPNQELSLEHLRVAAEHSDEDVPTPAYVYGQILVGEDSDWSVSLVNQDIALGRQFIERAAYLGCAAAQVRMGIAYQTKGLGCDYYPAISLHYYAVASRTGDSDAYVGLSSWFVIGDEDVFEKDEKRAFDYAKAAADLGNPRGFFALGYYYEVGIYVREDSEEARRYYMKAAALDNPEAIERLNSRQKEFSKNEHQKQVSSRRNNQRSMTISRKQKEKVWKGDSLQPAPTIDDVERAYTNIPAGRRSRSKDLPAGQRGSSPGSRRQSGNEQVGEMAERLTGDFNKFPATQHPSIPMPSAVDIPGDGRQTADPLSPVSLLRTPGSGFHESPKSPNSQHRPSSSEFHRRSVSQYPDDRRASAILHPDTMDRLNPQLPVDARRRRRQSSTSTSPLIATAQGLSSPAAIAGGPQQQVVYGVPQGQKRQSFHRMSPECLIESEQRQSPRPAYSQSAGRSSNRRSVSPLNISPAPASDPIIVPAKEPERRTSDPKAEETLKSVFQPLEVSKRPGPKTFEEMGIPRPTKDQDCLIM</sequence>
<feature type="region of interest" description="Disordered" evidence="3">
    <location>
        <begin position="115"/>
        <end position="225"/>
    </location>
</feature>
<name>A0AAD7QS49_9ASCO</name>
<dbReference type="SUPFAM" id="SSF81901">
    <property type="entry name" value="HCP-like"/>
    <property type="match status" value="2"/>
</dbReference>
<keyword evidence="1" id="KW-0677">Repeat</keyword>
<dbReference type="AlphaFoldDB" id="A0AAD7QS49"/>
<dbReference type="Pfam" id="PF08238">
    <property type="entry name" value="Sel1"/>
    <property type="match status" value="4"/>
</dbReference>
<feature type="compositionally biased region" description="Basic and acidic residues" evidence="3">
    <location>
        <begin position="336"/>
        <end position="345"/>
    </location>
</feature>
<gene>
    <name evidence="4" type="ORF">POJ06DRAFT_105635</name>
</gene>
<evidence type="ECO:0000313" key="5">
    <source>
        <dbReference type="Proteomes" id="UP001217417"/>
    </source>
</evidence>
<evidence type="ECO:0008006" key="6">
    <source>
        <dbReference type="Google" id="ProtNLM"/>
    </source>
</evidence>
<feature type="compositionally biased region" description="Polar residues" evidence="3">
    <location>
        <begin position="944"/>
        <end position="955"/>
    </location>
</feature>
<feature type="repeat" description="TPR" evidence="2">
    <location>
        <begin position="565"/>
        <end position="598"/>
    </location>
</feature>
<feature type="region of interest" description="Disordered" evidence="3">
    <location>
        <begin position="275"/>
        <end position="300"/>
    </location>
</feature>
<feature type="compositionally biased region" description="Polar residues" evidence="3">
    <location>
        <begin position="161"/>
        <end position="170"/>
    </location>
</feature>
<proteinExistence type="predicted"/>
<dbReference type="PANTHER" id="PTHR46430">
    <property type="entry name" value="PROTEIN SKT5-RELATED"/>
    <property type="match status" value="1"/>
</dbReference>
<feature type="region of interest" description="Disordered" evidence="3">
    <location>
        <begin position="801"/>
        <end position="1142"/>
    </location>
</feature>
<accession>A0AAD7QS49</accession>
<evidence type="ECO:0000256" key="2">
    <source>
        <dbReference type="PROSITE-ProRule" id="PRU00339"/>
    </source>
</evidence>
<reference evidence="4" key="1">
    <citation type="submission" date="2023-03" db="EMBL/GenBank/DDBJ databases">
        <title>Near-Complete genome sequence of Lipomyces tetrasporous NRRL Y-64009, an oleaginous yeast capable of growing on lignocellulosic hydrolysates.</title>
        <authorList>
            <consortium name="Lawrence Berkeley National Laboratory"/>
            <person name="Jagtap S.S."/>
            <person name="Liu J.-J."/>
            <person name="Walukiewicz H.E."/>
            <person name="Pangilinan J."/>
            <person name="Lipzen A."/>
            <person name="Ahrendt S."/>
            <person name="Koriabine M."/>
            <person name="Cobaugh K."/>
            <person name="Salamov A."/>
            <person name="Yoshinaga Y."/>
            <person name="Ng V."/>
            <person name="Daum C."/>
            <person name="Grigoriev I.V."/>
            <person name="Slininger P.J."/>
            <person name="Dien B.S."/>
            <person name="Jin Y.-S."/>
            <person name="Rao C.V."/>
        </authorList>
    </citation>
    <scope>NUCLEOTIDE SEQUENCE</scope>
    <source>
        <strain evidence="4">NRRL Y-64009</strain>
    </source>
</reference>
<keyword evidence="5" id="KW-1185">Reference proteome</keyword>
<evidence type="ECO:0000256" key="1">
    <source>
        <dbReference type="ARBA" id="ARBA00022737"/>
    </source>
</evidence>
<dbReference type="RefSeq" id="XP_056043947.1">
    <property type="nucleotide sequence ID" value="XM_056183976.1"/>
</dbReference>
<dbReference type="SMART" id="SM00671">
    <property type="entry name" value="SEL1"/>
    <property type="match status" value="7"/>
</dbReference>
<dbReference type="EMBL" id="JARPMG010000005">
    <property type="protein sequence ID" value="KAJ8100497.1"/>
    <property type="molecule type" value="Genomic_DNA"/>
</dbReference>
<keyword evidence="2" id="KW-0802">TPR repeat</keyword>
<feature type="region of interest" description="Disordered" evidence="3">
    <location>
        <begin position="312"/>
        <end position="439"/>
    </location>
</feature>
<comment type="caution">
    <text evidence="4">The sequence shown here is derived from an EMBL/GenBank/DDBJ whole genome shotgun (WGS) entry which is preliminary data.</text>
</comment>
<feature type="compositionally biased region" description="Polar residues" evidence="3">
    <location>
        <begin position="1060"/>
        <end position="1077"/>
    </location>
</feature>
<dbReference type="PANTHER" id="PTHR46430:SF2">
    <property type="entry name" value="CHITIN SYNTHASE REGULATORY FACTOR 4"/>
    <property type="match status" value="1"/>
</dbReference>
<protein>
    <recommendedName>
        <fullName evidence="6">HCP-like protein</fullName>
    </recommendedName>
</protein>
<dbReference type="InterPro" id="IPR006597">
    <property type="entry name" value="Sel1-like"/>
</dbReference>
<dbReference type="GeneID" id="80879142"/>
<evidence type="ECO:0000313" key="4">
    <source>
        <dbReference type="EMBL" id="KAJ8100497.1"/>
    </source>
</evidence>
<dbReference type="InterPro" id="IPR011990">
    <property type="entry name" value="TPR-like_helical_dom_sf"/>
</dbReference>
<dbReference type="Gene3D" id="1.25.40.10">
    <property type="entry name" value="Tetratricopeptide repeat domain"/>
    <property type="match status" value="2"/>
</dbReference>
<feature type="compositionally biased region" description="Low complexity" evidence="3">
    <location>
        <begin position="868"/>
        <end position="881"/>
    </location>
</feature>
<feature type="compositionally biased region" description="Polar residues" evidence="3">
    <location>
        <begin position="425"/>
        <end position="436"/>
    </location>
</feature>
<feature type="compositionally biased region" description="Basic and acidic residues" evidence="3">
    <location>
        <begin position="1092"/>
        <end position="1107"/>
    </location>
</feature>
<feature type="compositionally biased region" description="Polar residues" evidence="3">
    <location>
        <begin position="349"/>
        <end position="358"/>
    </location>
</feature>
<organism evidence="4 5">
    <name type="scientific">Lipomyces tetrasporus</name>
    <dbReference type="NCBI Taxonomy" id="54092"/>
    <lineage>
        <taxon>Eukaryota</taxon>
        <taxon>Fungi</taxon>
        <taxon>Dikarya</taxon>
        <taxon>Ascomycota</taxon>
        <taxon>Saccharomycotina</taxon>
        <taxon>Lipomycetes</taxon>
        <taxon>Lipomycetales</taxon>
        <taxon>Lipomycetaceae</taxon>
        <taxon>Lipomyces</taxon>
    </lineage>
</organism>
<feature type="compositionally biased region" description="Basic and acidic residues" evidence="3">
    <location>
        <begin position="1133"/>
        <end position="1142"/>
    </location>
</feature>
<dbReference type="InterPro" id="IPR051726">
    <property type="entry name" value="Chitin_Synth_Reg"/>
</dbReference>
<feature type="compositionally biased region" description="Low complexity" evidence="3">
    <location>
        <begin position="1020"/>
        <end position="1034"/>
    </location>
</feature>
<dbReference type="Proteomes" id="UP001217417">
    <property type="component" value="Unassembled WGS sequence"/>
</dbReference>
<evidence type="ECO:0000256" key="3">
    <source>
        <dbReference type="SAM" id="MobiDB-lite"/>
    </source>
</evidence>
<dbReference type="PROSITE" id="PS50005">
    <property type="entry name" value="TPR"/>
    <property type="match status" value="1"/>
</dbReference>
<feature type="compositionally biased region" description="Basic and acidic residues" evidence="3">
    <location>
        <begin position="801"/>
        <end position="810"/>
    </location>
</feature>